<evidence type="ECO:0000256" key="6">
    <source>
        <dbReference type="ARBA" id="ARBA00022741"/>
    </source>
</evidence>
<evidence type="ECO:0000259" key="11">
    <source>
        <dbReference type="Pfam" id="PF01636"/>
    </source>
</evidence>
<evidence type="ECO:0000256" key="3">
    <source>
        <dbReference type="ARBA" id="ARBA00022553"/>
    </source>
</evidence>
<evidence type="ECO:0000256" key="5">
    <source>
        <dbReference type="ARBA" id="ARBA00022723"/>
    </source>
</evidence>
<evidence type="ECO:0000256" key="1">
    <source>
        <dbReference type="ARBA" id="ARBA00022490"/>
    </source>
</evidence>
<protein>
    <recommendedName>
        <fullName evidence="11">Aminoglycoside phosphotransferase domain-containing protein</fullName>
    </recommendedName>
</protein>
<dbReference type="InterPro" id="IPR002575">
    <property type="entry name" value="Aminoglycoside_PTrfase"/>
</dbReference>
<accession>A0A382F2Z5</accession>
<keyword evidence="4" id="KW-0808">Transferase</keyword>
<keyword evidence="9" id="KW-0460">Magnesium</keyword>
<keyword evidence="3" id="KW-0597">Phosphoprotein</keyword>
<dbReference type="Gene3D" id="1.20.1270.170">
    <property type="match status" value="1"/>
</dbReference>
<evidence type="ECO:0000313" key="12">
    <source>
        <dbReference type="EMBL" id="SVB56573.1"/>
    </source>
</evidence>
<evidence type="ECO:0000256" key="2">
    <source>
        <dbReference type="ARBA" id="ARBA00022527"/>
    </source>
</evidence>
<dbReference type="GO" id="GO:0046872">
    <property type="term" value="F:metal ion binding"/>
    <property type="evidence" value="ECO:0007669"/>
    <property type="project" value="UniProtKB-KW"/>
</dbReference>
<evidence type="ECO:0000256" key="8">
    <source>
        <dbReference type="ARBA" id="ARBA00022840"/>
    </source>
</evidence>
<dbReference type="Gene3D" id="3.30.200.70">
    <property type="match status" value="1"/>
</dbReference>
<evidence type="ECO:0000256" key="4">
    <source>
        <dbReference type="ARBA" id="ARBA00022679"/>
    </source>
</evidence>
<keyword evidence="2" id="KW-0723">Serine/threonine-protein kinase</keyword>
<organism evidence="12">
    <name type="scientific">marine metagenome</name>
    <dbReference type="NCBI Taxonomy" id="408172"/>
    <lineage>
        <taxon>unclassified sequences</taxon>
        <taxon>metagenomes</taxon>
        <taxon>ecological metagenomes</taxon>
    </lineage>
</organism>
<dbReference type="HAMAP" id="MF_01497">
    <property type="entry name" value="SrkA_kinase"/>
    <property type="match status" value="1"/>
</dbReference>
<feature type="domain" description="Aminoglycoside phosphotransferase" evidence="11">
    <location>
        <begin position="1"/>
        <end position="226"/>
    </location>
</feature>
<keyword evidence="6" id="KW-0547">Nucleotide-binding</keyword>
<dbReference type="Pfam" id="PF01636">
    <property type="entry name" value="APH"/>
    <property type="match status" value="1"/>
</dbReference>
<dbReference type="GO" id="GO:0004674">
    <property type="term" value="F:protein serine/threonine kinase activity"/>
    <property type="evidence" value="ECO:0007669"/>
    <property type="project" value="UniProtKB-KW"/>
</dbReference>
<keyword evidence="7" id="KW-0418">Kinase</keyword>
<keyword evidence="1" id="KW-0963">Cytoplasm</keyword>
<dbReference type="InterPro" id="IPR032882">
    <property type="entry name" value="SrkA/RdoA"/>
</dbReference>
<dbReference type="PANTHER" id="PTHR39573:SF1">
    <property type="entry name" value="STRESS RESPONSE KINASE A"/>
    <property type="match status" value="1"/>
</dbReference>
<evidence type="ECO:0000256" key="7">
    <source>
        <dbReference type="ARBA" id="ARBA00022777"/>
    </source>
</evidence>
<name>A0A382F2Z5_9ZZZZ</name>
<dbReference type="EMBL" id="UINC01047374">
    <property type="protein sequence ID" value="SVB56573.1"/>
    <property type="molecule type" value="Genomic_DNA"/>
</dbReference>
<keyword evidence="5" id="KW-0479">Metal-binding</keyword>
<keyword evidence="8" id="KW-0067">ATP-binding</keyword>
<dbReference type="GO" id="GO:0005524">
    <property type="term" value="F:ATP binding"/>
    <property type="evidence" value="ECO:0007669"/>
    <property type="project" value="UniProtKB-KW"/>
</dbReference>
<dbReference type="SUPFAM" id="SSF56112">
    <property type="entry name" value="Protein kinase-like (PK-like)"/>
    <property type="match status" value="1"/>
</dbReference>
<dbReference type="Gene3D" id="1.10.510.10">
    <property type="entry name" value="Transferase(Phosphotransferase) domain 1"/>
    <property type="match status" value="1"/>
</dbReference>
<proteinExistence type="inferred from homology"/>
<sequence>VYQVGIDNGSALIAKFYRPGRWDDETILEEHAFSLELAAGEVSLIPPIQDPRDQTLFRHGGHRFALFPSCGGRPPNLEDPEHQRQLGRFLGRLHAVGMTRRYAHRPVLDVDTFGVASVQFLLDNDFIPTDLEPAYRSLTEDLLQQVRWCYERAGPIELIRLHGDCHTGNILWTDDGPHLVDLDDSRTGPAIQDLWMFLSGDRQDQESSLNTLLEGYSQFCEFSLRELHLIEALRTLRMMHHYAWLARRWRDPAFPRAFPWFNSQRCWEQHILDLREQAPLMVEPPLATI</sequence>
<dbReference type="NCBIfam" id="NF008738">
    <property type="entry name" value="PRK11768.1"/>
    <property type="match status" value="1"/>
</dbReference>
<gene>
    <name evidence="12" type="ORF">METZ01_LOCUS209427</name>
</gene>
<dbReference type="GO" id="GO:0005737">
    <property type="term" value="C:cytoplasm"/>
    <property type="evidence" value="ECO:0007669"/>
    <property type="project" value="TreeGrafter"/>
</dbReference>
<reference evidence="12" key="1">
    <citation type="submission" date="2018-05" db="EMBL/GenBank/DDBJ databases">
        <authorList>
            <person name="Lanie J.A."/>
            <person name="Ng W.-L."/>
            <person name="Kazmierczak K.M."/>
            <person name="Andrzejewski T.M."/>
            <person name="Davidsen T.M."/>
            <person name="Wayne K.J."/>
            <person name="Tettelin H."/>
            <person name="Glass J.I."/>
            <person name="Rusch D."/>
            <person name="Podicherti R."/>
            <person name="Tsui H.-C.T."/>
            <person name="Winkler M.E."/>
        </authorList>
    </citation>
    <scope>NUCLEOTIDE SEQUENCE</scope>
</reference>
<dbReference type="PANTHER" id="PTHR39573">
    <property type="entry name" value="STRESS RESPONSE KINASE A"/>
    <property type="match status" value="1"/>
</dbReference>
<dbReference type="InterPro" id="IPR011009">
    <property type="entry name" value="Kinase-like_dom_sf"/>
</dbReference>
<dbReference type="AlphaFoldDB" id="A0A382F2Z5"/>
<evidence type="ECO:0000256" key="9">
    <source>
        <dbReference type="ARBA" id="ARBA00022842"/>
    </source>
</evidence>
<keyword evidence="10" id="KW-0346">Stress response</keyword>
<evidence type="ECO:0000256" key="10">
    <source>
        <dbReference type="ARBA" id="ARBA00023016"/>
    </source>
</evidence>
<feature type="non-terminal residue" evidence="12">
    <location>
        <position position="1"/>
    </location>
</feature>